<protein>
    <submittedName>
        <fullName evidence="1">Uncharacterized protein</fullName>
    </submittedName>
</protein>
<dbReference type="RefSeq" id="WP_126802822.1">
    <property type="nucleotide sequence ID" value="NZ_PIPL01000001.1"/>
</dbReference>
<dbReference type="Proteomes" id="UP000288293">
    <property type="component" value="Unassembled WGS sequence"/>
</dbReference>
<dbReference type="EMBL" id="PIPL01000001">
    <property type="protein sequence ID" value="RUO26006.1"/>
    <property type="molecule type" value="Genomic_DNA"/>
</dbReference>
<organism evidence="1 2">
    <name type="scientific">Aliidiomarina minuta</name>
    <dbReference type="NCBI Taxonomy" id="880057"/>
    <lineage>
        <taxon>Bacteria</taxon>
        <taxon>Pseudomonadati</taxon>
        <taxon>Pseudomonadota</taxon>
        <taxon>Gammaproteobacteria</taxon>
        <taxon>Alteromonadales</taxon>
        <taxon>Idiomarinaceae</taxon>
        <taxon>Aliidiomarina</taxon>
    </lineage>
</organism>
<comment type="caution">
    <text evidence="1">The sequence shown here is derived from an EMBL/GenBank/DDBJ whole genome shotgun (WGS) entry which is preliminary data.</text>
</comment>
<sequence>MHSIFNNRDVLKWSLVAAEVALVVAAILPKVTTSVRKEHDPEVREPIPTGDFGLLLLDEQGSVIDVHRFKAGEVRAGYVSKHAVQEVVRSAGASGAVMTYESPGLVVDNPADYRDVIRGIHQALTEIDVRLLNRALLESK</sequence>
<proteinExistence type="predicted"/>
<name>A0A432W7S6_9GAMM</name>
<keyword evidence="2" id="KW-1185">Reference proteome</keyword>
<evidence type="ECO:0000313" key="2">
    <source>
        <dbReference type="Proteomes" id="UP000288293"/>
    </source>
</evidence>
<reference evidence="1 2" key="1">
    <citation type="journal article" date="2011" name="Front. Microbiol.">
        <title>Genomic signatures of strain selection and enhancement in Bacillus atrophaeus var. globigii, a historical biowarfare simulant.</title>
        <authorList>
            <person name="Gibbons H.S."/>
            <person name="Broomall S.M."/>
            <person name="McNew L.A."/>
            <person name="Daligault H."/>
            <person name="Chapman C."/>
            <person name="Bruce D."/>
            <person name="Karavis M."/>
            <person name="Krepps M."/>
            <person name="McGregor P.A."/>
            <person name="Hong C."/>
            <person name="Park K.H."/>
            <person name="Akmal A."/>
            <person name="Feldman A."/>
            <person name="Lin J.S."/>
            <person name="Chang W.E."/>
            <person name="Higgs B.W."/>
            <person name="Demirev P."/>
            <person name="Lindquist J."/>
            <person name="Liem A."/>
            <person name="Fochler E."/>
            <person name="Read T.D."/>
            <person name="Tapia R."/>
            <person name="Johnson S."/>
            <person name="Bishop-Lilly K.A."/>
            <person name="Detter C."/>
            <person name="Han C."/>
            <person name="Sozhamannan S."/>
            <person name="Rosenzweig C.N."/>
            <person name="Skowronski E.W."/>
        </authorList>
    </citation>
    <scope>NUCLEOTIDE SEQUENCE [LARGE SCALE GENOMIC DNA]</scope>
    <source>
        <strain evidence="1 2">MLST1</strain>
    </source>
</reference>
<dbReference type="AlphaFoldDB" id="A0A432W7S6"/>
<accession>A0A432W7S6</accession>
<evidence type="ECO:0000313" key="1">
    <source>
        <dbReference type="EMBL" id="RUO26006.1"/>
    </source>
</evidence>
<gene>
    <name evidence="1" type="ORF">CWE09_04575</name>
</gene>